<dbReference type="PANTHER" id="PTHR31134">
    <property type="entry name" value="TRANSMEMBRANE PROTEIN 128"/>
    <property type="match status" value="1"/>
</dbReference>
<evidence type="ECO:0000313" key="4">
    <source>
        <dbReference type="Proteomes" id="UP001208570"/>
    </source>
</evidence>
<accession>A0AAD9K9C4</accession>
<comment type="caution">
    <text evidence="3">The sequence shown here is derived from an EMBL/GenBank/DDBJ whole genome shotgun (WGS) entry which is preliminary data.</text>
</comment>
<keyword evidence="2" id="KW-0812">Transmembrane</keyword>
<name>A0AAD9K9C4_9ANNE</name>
<gene>
    <name evidence="3" type="ORF">LSH36_39g10033</name>
</gene>
<feature type="transmembrane region" description="Helical" evidence="2">
    <location>
        <begin position="116"/>
        <end position="139"/>
    </location>
</feature>
<keyword evidence="2" id="KW-1133">Transmembrane helix</keyword>
<feature type="transmembrane region" description="Helical" evidence="2">
    <location>
        <begin position="145"/>
        <end position="164"/>
    </location>
</feature>
<protein>
    <recommendedName>
        <fullName evidence="5">Transmembrane protein 128</fullName>
    </recommendedName>
</protein>
<organism evidence="3 4">
    <name type="scientific">Paralvinella palmiformis</name>
    <dbReference type="NCBI Taxonomy" id="53620"/>
    <lineage>
        <taxon>Eukaryota</taxon>
        <taxon>Metazoa</taxon>
        <taxon>Spiralia</taxon>
        <taxon>Lophotrochozoa</taxon>
        <taxon>Annelida</taxon>
        <taxon>Polychaeta</taxon>
        <taxon>Sedentaria</taxon>
        <taxon>Canalipalpata</taxon>
        <taxon>Terebellida</taxon>
        <taxon>Terebelliformia</taxon>
        <taxon>Alvinellidae</taxon>
        <taxon>Paralvinella</taxon>
    </lineage>
</organism>
<keyword evidence="2" id="KW-0472">Membrane</keyword>
<feature type="transmembrane region" description="Helical" evidence="2">
    <location>
        <begin position="45"/>
        <end position="63"/>
    </location>
</feature>
<dbReference type="AlphaFoldDB" id="A0AAD9K9C4"/>
<dbReference type="Proteomes" id="UP001208570">
    <property type="component" value="Unassembled WGS sequence"/>
</dbReference>
<dbReference type="Pfam" id="PF20479">
    <property type="entry name" value="TMEM128"/>
    <property type="match status" value="1"/>
</dbReference>
<keyword evidence="4" id="KW-1185">Reference proteome</keyword>
<evidence type="ECO:0000256" key="2">
    <source>
        <dbReference type="SAM" id="Phobius"/>
    </source>
</evidence>
<evidence type="ECO:0008006" key="5">
    <source>
        <dbReference type="Google" id="ProtNLM"/>
    </source>
</evidence>
<dbReference type="InterPro" id="IPR033579">
    <property type="entry name" value="TMEM128"/>
</dbReference>
<feature type="transmembrane region" description="Helical" evidence="2">
    <location>
        <begin position="79"/>
        <end position="104"/>
    </location>
</feature>
<reference evidence="3" key="1">
    <citation type="journal article" date="2023" name="Mol. Biol. Evol.">
        <title>Third-Generation Sequencing Reveals the Adaptive Role of the Epigenome in Three Deep-Sea Polychaetes.</title>
        <authorList>
            <person name="Perez M."/>
            <person name="Aroh O."/>
            <person name="Sun Y."/>
            <person name="Lan Y."/>
            <person name="Juniper S.K."/>
            <person name="Young C.R."/>
            <person name="Angers B."/>
            <person name="Qian P.Y."/>
        </authorList>
    </citation>
    <scope>NUCLEOTIDE SEQUENCE</scope>
    <source>
        <strain evidence="3">P08H-3</strain>
    </source>
</reference>
<dbReference type="EMBL" id="JAODUP010000039">
    <property type="protein sequence ID" value="KAK2166440.1"/>
    <property type="molecule type" value="Genomic_DNA"/>
</dbReference>
<feature type="region of interest" description="Disordered" evidence="1">
    <location>
        <begin position="16"/>
        <end position="37"/>
    </location>
</feature>
<evidence type="ECO:0000256" key="1">
    <source>
        <dbReference type="SAM" id="MobiDB-lite"/>
    </source>
</evidence>
<proteinExistence type="predicted"/>
<sequence>MEVRVRRKVANQLQEDIFDEDQQKNDEDDPQAKSKGLRVKRESPYSVENILWLISSIAVFYYADFARAMLYDPDVRRSWFYIGLVLMGLTCAIAFFLIVYLSWIKKMSTDDWELQYPAAIPVATASFAFGSFCVTIGLWPVWGVLTIPILFTQFMGFIVVIAAVPPF</sequence>
<dbReference type="PANTHER" id="PTHR31134:SF1">
    <property type="entry name" value="TRANSMEMBRANE PROTEIN 128"/>
    <property type="match status" value="1"/>
</dbReference>
<evidence type="ECO:0000313" key="3">
    <source>
        <dbReference type="EMBL" id="KAK2166440.1"/>
    </source>
</evidence>